<gene>
    <name evidence="9" type="ORF">ELE36_02155</name>
</gene>
<dbReference type="SMART" id="SM00228">
    <property type="entry name" value="PDZ"/>
    <property type="match status" value="1"/>
</dbReference>
<feature type="compositionally biased region" description="Basic and acidic residues" evidence="6">
    <location>
        <begin position="759"/>
        <end position="777"/>
    </location>
</feature>
<feature type="chain" id="PRO_5019101723" evidence="7">
    <location>
        <begin position="19"/>
        <end position="817"/>
    </location>
</feature>
<dbReference type="OrthoDB" id="9812068at2"/>
<keyword evidence="2 5" id="KW-0645">Protease</keyword>
<dbReference type="PANTHER" id="PTHR32060">
    <property type="entry name" value="TAIL-SPECIFIC PROTEASE"/>
    <property type="match status" value="1"/>
</dbReference>
<evidence type="ECO:0000313" key="10">
    <source>
        <dbReference type="Proteomes" id="UP000291562"/>
    </source>
</evidence>
<evidence type="ECO:0000256" key="7">
    <source>
        <dbReference type="SAM" id="SignalP"/>
    </source>
</evidence>
<dbReference type="AlphaFoldDB" id="A0A411HFL9"/>
<dbReference type="Gene3D" id="3.90.226.10">
    <property type="entry name" value="2-enoyl-CoA Hydratase, Chain A, domain 1"/>
    <property type="match status" value="1"/>
</dbReference>
<dbReference type="PROSITE" id="PS50106">
    <property type="entry name" value="PDZ"/>
    <property type="match status" value="1"/>
</dbReference>
<dbReference type="RefSeq" id="WP_129831527.1">
    <property type="nucleotide sequence ID" value="NZ_CP035704.1"/>
</dbReference>
<dbReference type="InterPro" id="IPR020992">
    <property type="entry name" value="Tail_Prtase_C"/>
</dbReference>
<feature type="domain" description="PDZ" evidence="8">
    <location>
        <begin position="271"/>
        <end position="348"/>
    </location>
</feature>
<feature type="compositionally biased region" description="Basic and acidic residues" evidence="6">
    <location>
        <begin position="662"/>
        <end position="681"/>
    </location>
</feature>
<dbReference type="KEGG" id="xbc:ELE36_02155"/>
<evidence type="ECO:0000256" key="1">
    <source>
        <dbReference type="ARBA" id="ARBA00009179"/>
    </source>
</evidence>
<accession>A0A411HFL9</accession>
<keyword evidence="10" id="KW-1185">Reference proteome</keyword>
<feature type="region of interest" description="Disordered" evidence="6">
    <location>
        <begin position="181"/>
        <end position="214"/>
    </location>
</feature>
<dbReference type="Gene3D" id="2.30.42.10">
    <property type="match status" value="1"/>
</dbReference>
<evidence type="ECO:0000256" key="6">
    <source>
        <dbReference type="SAM" id="MobiDB-lite"/>
    </source>
</evidence>
<evidence type="ECO:0000256" key="2">
    <source>
        <dbReference type="ARBA" id="ARBA00022670"/>
    </source>
</evidence>
<dbReference type="FunFam" id="3.90.226.10:FF:000090">
    <property type="entry name" value="Tail-specific protease"/>
    <property type="match status" value="1"/>
</dbReference>
<dbReference type="CDD" id="cd07560">
    <property type="entry name" value="Peptidase_S41_CPP"/>
    <property type="match status" value="1"/>
</dbReference>
<evidence type="ECO:0000256" key="3">
    <source>
        <dbReference type="ARBA" id="ARBA00022801"/>
    </source>
</evidence>
<dbReference type="InterPro" id="IPR040573">
    <property type="entry name" value="TSP_N"/>
</dbReference>
<dbReference type="Proteomes" id="UP000291562">
    <property type="component" value="Chromosome"/>
</dbReference>
<dbReference type="GO" id="GO:0030288">
    <property type="term" value="C:outer membrane-bounded periplasmic space"/>
    <property type="evidence" value="ECO:0007669"/>
    <property type="project" value="TreeGrafter"/>
</dbReference>
<dbReference type="SMART" id="SM00245">
    <property type="entry name" value="TSPc"/>
    <property type="match status" value="1"/>
</dbReference>
<name>A0A411HFL9_9GAMM</name>
<dbReference type="InterPro" id="IPR036034">
    <property type="entry name" value="PDZ_sf"/>
</dbReference>
<dbReference type="InterPro" id="IPR004447">
    <property type="entry name" value="Peptidase_S41A"/>
</dbReference>
<evidence type="ECO:0000313" key="9">
    <source>
        <dbReference type="EMBL" id="QBB69271.1"/>
    </source>
</evidence>
<keyword evidence="7" id="KW-0732">Signal</keyword>
<evidence type="ECO:0000259" key="8">
    <source>
        <dbReference type="PROSITE" id="PS50106"/>
    </source>
</evidence>
<keyword evidence="3 5" id="KW-0378">Hydrolase</keyword>
<dbReference type="PANTHER" id="PTHR32060:SF22">
    <property type="entry name" value="CARBOXYL-TERMINAL-PROCESSING PEPTIDASE 3, CHLOROPLASTIC"/>
    <property type="match status" value="1"/>
</dbReference>
<sequence length="817" mass="90035">MRRHVLWIALCVATFAQAKPAADSLGAPLLKATPEQGQAAILATNYWTKFHYKAIPLDSAMSGKIFDHYLNSLDAERLFFVQSDVDKFLPAREKLGEAINTQNLTVPFDIFNLYEQHVAERTAFARSLLAKGFDFSQDESYSYERDKLPWAKSQEELNDVWRKRVKNDWLRLKLAKEKEPAKDSVATKAGAPNDKTTDKAATKTAAASSTAKPQDIDAEIRKTLDKRYATYLDRVKKLNGEDVFQTFMNAYAMSIEPHTNYLGPRASENFDIAMKLSLEGIGAVLQANDEYTVIREIVPGGPAALSGKIKVGDRIVGVGQGENGQLTDVLGWRLDDVVEQIRGTKDTVVRLDVLPVDVGPDGKHELIPIVRKKVNIEEQAAKSSVIETKDGDVVHRIGVITLPSFYQDFDAHRRGDKDYRSATKDVAKLLTELKAQNVEGVMVDLRNDGGGSLNEAADLTGLFIDKGPVVQVRNAQGKIDSEDDSTPGMTWEGPLAVLVNRNSASASEIFAAAIQDYGRGLIVGEPTYGKGTVQNLLDLDQYMHNEKPVYGELKSTIAQFFRINGGTTQLRGVTPDINVPVTGDFDENGEQAFDKQGFTSLPWTSIPPAEYKPVADLKGLVPLLQTRHDARVAKDKTWSDWQEDVTEARKLRKQTTISLNETVRRKERDEQEARRKAHADDLASAMPTDPASKTSDRINKDSARVGKPDHANADSLAAVKTDDIVKDSKPAKAADANTSSVLNDDSESATPTSDDGLQADERNLKSDLAAEAKRKQAKDVLLQEAARIVSDEVTLIKNDTQLAERVLPHSPNKAEMN</sequence>
<feature type="compositionally biased region" description="Polar residues" evidence="6">
    <location>
        <begin position="736"/>
        <end position="755"/>
    </location>
</feature>
<evidence type="ECO:0000256" key="5">
    <source>
        <dbReference type="RuleBase" id="RU004404"/>
    </source>
</evidence>
<feature type="region of interest" description="Disordered" evidence="6">
    <location>
        <begin position="660"/>
        <end position="777"/>
    </location>
</feature>
<dbReference type="GO" id="GO:0007165">
    <property type="term" value="P:signal transduction"/>
    <property type="evidence" value="ECO:0007669"/>
    <property type="project" value="TreeGrafter"/>
</dbReference>
<dbReference type="InterPro" id="IPR005151">
    <property type="entry name" value="Tail-specific_protease"/>
</dbReference>
<organism evidence="9 10">
    <name type="scientific">Pseudolysobacter antarcticus</name>
    <dbReference type="NCBI Taxonomy" id="2511995"/>
    <lineage>
        <taxon>Bacteria</taxon>
        <taxon>Pseudomonadati</taxon>
        <taxon>Pseudomonadota</taxon>
        <taxon>Gammaproteobacteria</taxon>
        <taxon>Lysobacterales</taxon>
        <taxon>Rhodanobacteraceae</taxon>
        <taxon>Pseudolysobacter</taxon>
    </lineage>
</organism>
<dbReference type="Pfam" id="PF00595">
    <property type="entry name" value="PDZ"/>
    <property type="match status" value="1"/>
</dbReference>
<dbReference type="InterPro" id="IPR001478">
    <property type="entry name" value="PDZ"/>
</dbReference>
<feature type="signal peptide" evidence="7">
    <location>
        <begin position="1"/>
        <end position="18"/>
    </location>
</feature>
<feature type="compositionally biased region" description="Basic and acidic residues" evidence="6">
    <location>
        <begin position="694"/>
        <end position="712"/>
    </location>
</feature>
<comment type="similarity">
    <text evidence="1 5">Belongs to the peptidase S41A family.</text>
</comment>
<dbReference type="GO" id="GO:0008236">
    <property type="term" value="F:serine-type peptidase activity"/>
    <property type="evidence" value="ECO:0007669"/>
    <property type="project" value="UniProtKB-KW"/>
</dbReference>
<dbReference type="Pfam" id="PF17804">
    <property type="entry name" value="TSP_NTD"/>
    <property type="match status" value="1"/>
</dbReference>
<evidence type="ECO:0000256" key="4">
    <source>
        <dbReference type="ARBA" id="ARBA00022825"/>
    </source>
</evidence>
<dbReference type="Pfam" id="PF11818">
    <property type="entry name" value="DUF3340"/>
    <property type="match status" value="1"/>
</dbReference>
<reference evidence="9 10" key="1">
    <citation type="submission" date="2019-01" db="EMBL/GenBank/DDBJ databases">
        <title>Pseudolysobacter antarctica gen. nov., sp. nov., isolated from Fildes Peninsula, Antarctica.</title>
        <authorList>
            <person name="Wei Z."/>
            <person name="Peng F."/>
        </authorList>
    </citation>
    <scope>NUCLEOTIDE SEQUENCE [LARGE SCALE GENOMIC DNA]</scope>
    <source>
        <strain evidence="9 10">AQ6-296</strain>
    </source>
</reference>
<dbReference type="Pfam" id="PF03572">
    <property type="entry name" value="Peptidase_S41"/>
    <property type="match status" value="1"/>
</dbReference>
<dbReference type="SUPFAM" id="SSF52096">
    <property type="entry name" value="ClpP/crotonase"/>
    <property type="match status" value="1"/>
</dbReference>
<dbReference type="NCBIfam" id="TIGR00225">
    <property type="entry name" value="prc"/>
    <property type="match status" value="1"/>
</dbReference>
<feature type="compositionally biased region" description="Basic and acidic residues" evidence="6">
    <location>
        <begin position="720"/>
        <end position="732"/>
    </location>
</feature>
<dbReference type="InterPro" id="IPR029045">
    <property type="entry name" value="ClpP/crotonase-like_dom_sf"/>
</dbReference>
<dbReference type="CDD" id="cd06782">
    <property type="entry name" value="cpPDZ_CPP-like"/>
    <property type="match status" value="1"/>
</dbReference>
<proteinExistence type="inferred from homology"/>
<dbReference type="EMBL" id="CP035704">
    <property type="protein sequence ID" value="QBB69271.1"/>
    <property type="molecule type" value="Genomic_DNA"/>
</dbReference>
<dbReference type="GO" id="GO:0004175">
    <property type="term" value="F:endopeptidase activity"/>
    <property type="evidence" value="ECO:0007669"/>
    <property type="project" value="TreeGrafter"/>
</dbReference>
<protein>
    <submittedName>
        <fullName evidence="9">Tail-specific protease</fullName>
    </submittedName>
</protein>
<dbReference type="SUPFAM" id="SSF50156">
    <property type="entry name" value="PDZ domain-like"/>
    <property type="match status" value="1"/>
</dbReference>
<keyword evidence="4 5" id="KW-0720">Serine protease</keyword>
<feature type="compositionally biased region" description="Low complexity" evidence="6">
    <location>
        <begin position="202"/>
        <end position="212"/>
    </location>
</feature>
<dbReference type="GO" id="GO:0006508">
    <property type="term" value="P:proteolysis"/>
    <property type="evidence" value="ECO:0007669"/>
    <property type="project" value="UniProtKB-KW"/>
</dbReference>